<name>A0A919YPL2_9BACL</name>
<dbReference type="PANTHER" id="PTHR43649:SF17">
    <property type="entry name" value="ABC TRANSPORTER SOLUTE BINDING PROTEIN-SUGAR TRANSPORT"/>
    <property type="match status" value="1"/>
</dbReference>
<protein>
    <submittedName>
        <fullName evidence="2">Lipoprotein LipO</fullName>
    </submittedName>
</protein>
<dbReference type="InterPro" id="IPR006059">
    <property type="entry name" value="SBP"/>
</dbReference>
<accession>A0A919YPL2</accession>
<keyword evidence="2" id="KW-0449">Lipoprotein</keyword>
<gene>
    <name evidence="2" type="primary">lipO_4</name>
    <name evidence="2" type="ORF">J40TS1_16030</name>
</gene>
<dbReference type="AlphaFoldDB" id="A0A919YPL2"/>
<dbReference type="Pfam" id="PF13416">
    <property type="entry name" value="SBP_bac_8"/>
    <property type="match status" value="1"/>
</dbReference>
<comment type="caution">
    <text evidence="2">The sequence shown here is derived from an EMBL/GenBank/DDBJ whole genome shotgun (WGS) entry which is preliminary data.</text>
</comment>
<keyword evidence="1" id="KW-0732">Signal</keyword>
<sequence>MVKRKAFIAVSVLLLMLLSMLAAGCNGKEQLKLERADQKGMAAEIDNRETSPFQTTLEISIASIYDLPQNDYNFVQRYLEQKFNVKIKNIRLDTIRWREQLNMLLASGEIPDIMPGIAIDSDMVEWAEQGIIASITEEEIRQYMPKYVADFESVAKEAWDVGQYQGENWGVPRVWGNGTLGFLPAYNEDWLQAIGYSEPPRTLEELEDVLAKFTLNDPDGNSEHDTYGMTGRARDATNQMFNAVFSAFGINPYYYAVGEDGKIVYSGLAEETRQGLKLLNKWFEKGLIDPEFITDSNGEIRSKFIEGQIGMFDTGMWQHLYEDGYFGEAAIEAGVNMVIGKPLIGPQGKSYSLSNGSIQAPLMFGIQLEQDAEKRARILQMLEFVGMEEEGFLTTVFGIEDVSYTFDGDVVVFTEEYSTGEARAQLGIGGFYNPLNGRVIAMEKFYLTPEKVEFREQHSKGYELITDVLGTVVLQSKPQYDELLRTMQDQYFIKAISGEADTDKDFDDFVSQWLKSGGQELLDEANKIVIERSKQPN</sequence>
<dbReference type="SUPFAM" id="SSF53850">
    <property type="entry name" value="Periplasmic binding protein-like II"/>
    <property type="match status" value="1"/>
</dbReference>
<evidence type="ECO:0000313" key="3">
    <source>
        <dbReference type="Proteomes" id="UP000683139"/>
    </source>
</evidence>
<feature type="chain" id="PRO_5039570070" evidence="1">
    <location>
        <begin position="23"/>
        <end position="537"/>
    </location>
</feature>
<keyword evidence="3" id="KW-1185">Reference proteome</keyword>
<evidence type="ECO:0000313" key="2">
    <source>
        <dbReference type="EMBL" id="GIP15961.1"/>
    </source>
</evidence>
<dbReference type="Gene3D" id="3.40.190.10">
    <property type="entry name" value="Periplasmic binding protein-like II"/>
    <property type="match status" value="2"/>
</dbReference>
<evidence type="ECO:0000256" key="1">
    <source>
        <dbReference type="SAM" id="SignalP"/>
    </source>
</evidence>
<proteinExistence type="predicted"/>
<dbReference type="Proteomes" id="UP000683139">
    <property type="component" value="Unassembled WGS sequence"/>
</dbReference>
<organism evidence="2 3">
    <name type="scientific">Paenibacillus montaniterrae</name>
    <dbReference type="NCBI Taxonomy" id="429341"/>
    <lineage>
        <taxon>Bacteria</taxon>
        <taxon>Bacillati</taxon>
        <taxon>Bacillota</taxon>
        <taxon>Bacilli</taxon>
        <taxon>Bacillales</taxon>
        <taxon>Paenibacillaceae</taxon>
        <taxon>Paenibacillus</taxon>
    </lineage>
</organism>
<reference evidence="2" key="1">
    <citation type="submission" date="2021-03" db="EMBL/GenBank/DDBJ databases">
        <title>Antimicrobial resistance genes in bacteria isolated from Japanese honey, and their potential for conferring macrolide and lincosamide resistance in the American foulbrood pathogen Paenibacillus larvae.</title>
        <authorList>
            <person name="Okamoto M."/>
            <person name="Kumagai M."/>
            <person name="Kanamori H."/>
            <person name="Takamatsu D."/>
        </authorList>
    </citation>
    <scope>NUCLEOTIDE SEQUENCE</scope>
    <source>
        <strain evidence="2">J40TS1</strain>
    </source>
</reference>
<dbReference type="EMBL" id="BOSE01000002">
    <property type="protein sequence ID" value="GIP15961.1"/>
    <property type="molecule type" value="Genomic_DNA"/>
</dbReference>
<dbReference type="PROSITE" id="PS51257">
    <property type="entry name" value="PROKAR_LIPOPROTEIN"/>
    <property type="match status" value="1"/>
</dbReference>
<dbReference type="PANTHER" id="PTHR43649">
    <property type="entry name" value="ARABINOSE-BINDING PROTEIN-RELATED"/>
    <property type="match status" value="1"/>
</dbReference>
<dbReference type="RefSeq" id="WP_213514217.1">
    <property type="nucleotide sequence ID" value="NZ_BOSE01000002.1"/>
</dbReference>
<dbReference type="InterPro" id="IPR050490">
    <property type="entry name" value="Bact_solute-bd_prot1"/>
</dbReference>
<feature type="signal peptide" evidence="1">
    <location>
        <begin position="1"/>
        <end position="22"/>
    </location>
</feature>